<dbReference type="KEGG" id="pdio:PDMSB3_3657"/>
<evidence type="ECO:0000313" key="1">
    <source>
        <dbReference type="EMBL" id="VVD30113.1"/>
    </source>
</evidence>
<protein>
    <submittedName>
        <fullName evidence="1">Uncharacterized protein</fullName>
    </submittedName>
</protein>
<keyword evidence="2" id="KW-1185">Reference proteome</keyword>
<sequence>MLDAEGEQLACGQSLVARVNRVRLHIVCLHHLGFWDGSKVSGTKRRNKTAGAYSGIPGDDMRARLLKANINVRTGFIGGQPLAGGLRGRVSRKPGFA</sequence>
<name>A0A5Q4YUA1_9BURK</name>
<proteinExistence type="predicted"/>
<dbReference type="Proteomes" id="UP000325811">
    <property type="component" value="Chromosome I"/>
</dbReference>
<evidence type="ECO:0000313" key="2">
    <source>
        <dbReference type="Proteomes" id="UP000325811"/>
    </source>
</evidence>
<accession>A0A5Q4YUA1</accession>
<reference evidence="1 2" key="1">
    <citation type="submission" date="2019-08" db="EMBL/GenBank/DDBJ databases">
        <authorList>
            <person name="Herpell B J."/>
        </authorList>
    </citation>
    <scope>NUCLEOTIDE SEQUENCE [LARGE SCALE GENOMIC DNA]</scope>
    <source>
        <strain evidence="2">Msb3</strain>
    </source>
</reference>
<dbReference type="AlphaFoldDB" id="A0A5Q4YUA1"/>
<gene>
    <name evidence="1" type="ORF">PDMSB3_3657</name>
</gene>
<dbReference type="EMBL" id="LR699553">
    <property type="protein sequence ID" value="VVD30113.1"/>
    <property type="molecule type" value="Genomic_DNA"/>
</dbReference>
<organism evidence="1 2">
    <name type="scientific">Paraburkholderia dioscoreae</name>
    <dbReference type="NCBI Taxonomy" id="2604047"/>
    <lineage>
        <taxon>Bacteria</taxon>
        <taxon>Pseudomonadati</taxon>
        <taxon>Pseudomonadota</taxon>
        <taxon>Betaproteobacteria</taxon>
        <taxon>Burkholderiales</taxon>
        <taxon>Burkholderiaceae</taxon>
        <taxon>Paraburkholderia</taxon>
    </lineage>
</organism>